<dbReference type="PANTHER" id="PTHR46108">
    <property type="entry name" value="BLUE CHEESE"/>
    <property type="match status" value="1"/>
</dbReference>
<evidence type="ECO:0000256" key="1">
    <source>
        <dbReference type="ARBA" id="ARBA00022574"/>
    </source>
</evidence>
<sequence>MVAILSDSSGCKDCMRENAGFLTLVTVLASLTPPSNISESPLLISTEHDKGSLGMPNTTDEALNAPSVELSHQKRNSSSDVVEINKRSVSTPSSRPNIFSEEDRDSLVELVFKCLSLSLMNDRENQHFFSTSVGYKLVLDAIRLSSLIPNSGAGETFSNRERWKQNRLCKIERLFGVLFAFIVSDFSYTNLFTALRISVQSEEENKNLKAIGKTLGIATPDFSPSKTCKDPSDKLEKIFEILRQRIYDRKAHLRVEVADAVILYFSLHADLFRSSKFDPSLLEVDQEFYLITLKSIELLASVSRQNQITLNSIELTAILLERMVPPRQASLTDPSGEEINQDRPSFPSAGLEIWPTEDIYEGYKNIPTRTLVAHKRRCREAERALIQILLEVGSSAREARALFRQAVMSSDCSDRASEALNEDFLDLILLGMQSSSRPPFIHFCPSEGSDGFAFLKSLGNIPFPPLQGNGWTFATWIQIESFGSYPNNHVEILTLSDSAQNCFVRISISDCSKVTVQTHKHESSLKLTSPDRMNTLESSKFGLSNSDTTGPSQHASKLDTLVEFNSVNFELNRFYHFAITQKPATKTSPSTVSLYIDGERVDTVPAIWPKSPGLHPVSAYFENAIKITGDGSYMPSTPKHTNPRWNLGGCWMFSQCLVDEMLFVQSTLGPKIFSCFQDALGSFQTYTSSTLLNLRIDQINHEAAQAIKSGLNTNQTPMRKRLTPGNNYINGSTLNNSPLIRAIKEAASVFVPQTSLYFALSAKNGISLDQRDTLNEEIPMRSARLSASSRNSYKGNENLFSHMQQVYSPVTPQFFDRKIFDSCALPFGPTSSAFGPTFANAVLNAAIPNFKARSYHFYPDIHPNSSSSLPSSLHSSTTSSLTSAIAAGESKPHKHSNIVLRLVGDVALCSPRGLDDSIWKAYFLKLLAYETIALILRSKTNLITLAVHRILMRLAGILINGPSIGSSPACKNLIKLPEHSSAFSPALKDHISGAKVDDCPVDNGLRESVIANPLAFRFLLLDFDLWASAEASIQLKHFESLRVMIETSIYSRFNIKRIVNRVMYVDIIPKMLRALRSRQFSLTSDRLFQTNSPVMTAFIRLLSCMLKIQFTSESIRHLASYLTSSLSPHDSMKKISHFPSYPQHEAVSPTTVPEKTLHPTDTMVFDGLRVPNSFIQPFSTSVSLEEPLMVLVAFHDLLMSANDQESLHYITRFLKAINGPRWLLMFFRSDSILSKFCFRSPSILVTVLSLASKIDVRTVPIFFGGVNKTSTVSIMASDAEFPSIVRCMEGTPDKILTPEILPIIFKLIGPAYTKRNPPDLLISVHVMEWLSSKMAVEVWNETMGNSEMIRQWASAVVLLFCLPHQGGIQKNVQNTPLESAFDATNSAFEMKILGSFPLCLANRLDQDLEVNSSALKSTENFPSIQTVPPSIADSNSKLEPTKAHVCKRKGSTQVSFASNKSDLSLKVDVPQLITVEGEILNGTPSSNEDFSPRMATLNMDRYPKTADEDFEFEDNMVKEFGGTDLKLQSYNETETGIVLRMSQYCEFFLMEFAFGRDLNISSDSGDSQVLNDLGVGRKTFQSDRIDELLNLVVDRSSLESAWLTPFVDKVIEMIVSEASPRSVPFKRLLSTLIDGYSTGWIYPCSKIVTDLVSFVVDHAKATKLEALGDLILIILTNRYTNCVEILLERLCSHRLADVINMTSTDLVARILYILTQYIKDSDKLSVLACDLWKLLTSYQPSTLEELSLGGDVNEHILNSTRDSSCASETEFSSASHNESMSKAERDLAQVLKMGEKELKDVLERSSSGELAGKLNWIQFVTEAEYRSIRRKNEQRNDLACIWTESANKLKIESKRLGHVVGKLEVWARGVKEIDAARFANLRQDHLENKHYLEIQLGKRLEDLYRPYSLLSKPIDNHRTYWALDSTEGPSKQRKKLRKIPIKVDSQLAQQPKSRHHRMRSLGTSRRDSYRCEDGSNDKNKRDIEQYPSKTDEIWMGDLEDMTEDETTNAKNNSKDILRKRANSKGGSHKFNQIEKSSHRKAYEDGAPTEDFVEDKFRKICKSLETNDVVQAVWNVEQVIGLDTCPGLFLMAKNNIYIIDGFFQKPDGEIVNSWDAWEDRDPHLRTLASLSKQTAKLHSRAAAHQTRRWAYRDIVSMSPRKWLFRDICM</sequence>
<dbReference type="PROSITE" id="PS51783">
    <property type="entry name" value="PH_BEACH"/>
    <property type="match status" value="1"/>
</dbReference>
<evidence type="ECO:0000259" key="3">
    <source>
        <dbReference type="PROSITE" id="PS51783"/>
    </source>
</evidence>
<dbReference type="Proteomes" id="UP001153365">
    <property type="component" value="Unassembled WGS sequence"/>
</dbReference>
<feature type="compositionally biased region" description="Basic residues" evidence="2">
    <location>
        <begin position="1931"/>
        <end position="1940"/>
    </location>
</feature>
<dbReference type="InterPro" id="IPR051944">
    <property type="entry name" value="BEACH_domain_protein"/>
</dbReference>
<comment type="caution">
    <text evidence="4">The sequence shown here is derived from an EMBL/GenBank/DDBJ whole genome shotgun (WGS) entry which is preliminary data.</text>
</comment>
<reference evidence="4" key="1">
    <citation type="submission" date="2022-06" db="EMBL/GenBank/DDBJ databases">
        <authorList>
            <consortium name="SYNGENTA / RWTH Aachen University"/>
        </authorList>
    </citation>
    <scope>NUCLEOTIDE SEQUENCE</scope>
</reference>
<keyword evidence="5" id="KW-1185">Reference proteome</keyword>
<dbReference type="PANTHER" id="PTHR46108:SF4">
    <property type="entry name" value="BLUE CHEESE"/>
    <property type="match status" value="1"/>
</dbReference>
<evidence type="ECO:0000256" key="2">
    <source>
        <dbReference type="SAM" id="MobiDB-lite"/>
    </source>
</evidence>
<dbReference type="InterPro" id="IPR013320">
    <property type="entry name" value="ConA-like_dom_sf"/>
</dbReference>
<evidence type="ECO:0000313" key="5">
    <source>
        <dbReference type="Proteomes" id="UP001153365"/>
    </source>
</evidence>
<organism evidence="4 5">
    <name type="scientific">Phakopsora pachyrhizi</name>
    <name type="common">Asian soybean rust disease fungus</name>
    <dbReference type="NCBI Taxonomy" id="170000"/>
    <lineage>
        <taxon>Eukaryota</taxon>
        <taxon>Fungi</taxon>
        <taxon>Dikarya</taxon>
        <taxon>Basidiomycota</taxon>
        <taxon>Pucciniomycotina</taxon>
        <taxon>Pucciniomycetes</taxon>
        <taxon>Pucciniales</taxon>
        <taxon>Phakopsoraceae</taxon>
        <taxon>Phakopsora</taxon>
    </lineage>
</organism>
<feature type="region of interest" description="Disordered" evidence="2">
    <location>
        <begin position="2003"/>
        <end position="2046"/>
    </location>
</feature>
<feature type="region of interest" description="Disordered" evidence="2">
    <location>
        <begin position="66"/>
        <end position="86"/>
    </location>
</feature>
<name>A0AAV0B4R6_PHAPC</name>
<dbReference type="SUPFAM" id="SSF49899">
    <property type="entry name" value="Concanavalin A-like lectins/glucanases"/>
    <property type="match status" value="1"/>
</dbReference>
<evidence type="ECO:0000313" key="4">
    <source>
        <dbReference type="EMBL" id="CAH7677268.1"/>
    </source>
</evidence>
<proteinExistence type="predicted"/>
<keyword evidence="1" id="KW-0853">WD repeat</keyword>
<dbReference type="InterPro" id="IPR023362">
    <property type="entry name" value="PH-BEACH_dom"/>
</dbReference>
<accession>A0AAV0B4R6</accession>
<feature type="domain" description="BEACH-type PH" evidence="3">
    <location>
        <begin position="2064"/>
        <end position="2168"/>
    </location>
</feature>
<dbReference type="Pfam" id="PF23295">
    <property type="entry name" value="Arm_4"/>
    <property type="match status" value="1"/>
</dbReference>
<gene>
    <name evidence="4" type="ORF">PPACK8108_LOCUS12399</name>
</gene>
<dbReference type="InterPro" id="IPR056252">
    <property type="entry name" value="Alfy-like_Arm-like"/>
</dbReference>
<feature type="compositionally biased region" description="Basic and acidic residues" evidence="2">
    <location>
        <begin position="1964"/>
        <end position="1989"/>
    </location>
</feature>
<feature type="region of interest" description="Disordered" evidence="2">
    <location>
        <begin position="1925"/>
        <end position="1989"/>
    </location>
</feature>
<dbReference type="SUPFAM" id="SSF50729">
    <property type="entry name" value="PH domain-like"/>
    <property type="match status" value="1"/>
</dbReference>
<feature type="compositionally biased region" description="Basic and acidic residues" evidence="2">
    <location>
        <begin position="2031"/>
        <end position="2043"/>
    </location>
</feature>
<protein>
    <recommendedName>
        <fullName evidence="3">BEACH-type PH domain-containing protein</fullName>
    </recommendedName>
</protein>
<dbReference type="EMBL" id="CALTRL010002976">
    <property type="protein sequence ID" value="CAH7677268.1"/>
    <property type="molecule type" value="Genomic_DNA"/>
</dbReference>